<dbReference type="Gene3D" id="2.60.40.1890">
    <property type="entry name" value="PCu(A)C copper chaperone"/>
    <property type="match status" value="1"/>
</dbReference>
<evidence type="ECO:0000256" key="1">
    <source>
        <dbReference type="SAM" id="SignalP"/>
    </source>
</evidence>
<evidence type="ECO:0000313" key="3">
    <source>
        <dbReference type="Proteomes" id="UP000542125"/>
    </source>
</evidence>
<evidence type="ECO:0008006" key="4">
    <source>
        <dbReference type="Google" id="ProtNLM"/>
    </source>
</evidence>
<dbReference type="SUPFAM" id="SSF110087">
    <property type="entry name" value="DR1885-like metal-binding protein"/>
    <property type="match status" value="1"/>
</dbReference>
<proteinExistence type="predicted"/>
<comment type="caution">
    <text evidence="2">The sequence shown here is derived from an EMBL/GenBank/DDBJ whole genome shotgun (WGS) entry which is preliminary data.</text>
</comment>
<organism evidence="2 3">
    <name type="scientific">Pigmentiphaga litoralis</name>
    <dbReference type="NCBI Taxonomy" id="516702"/>
    <lineage>
        <taxon>Bacteria</taxon>
        <taxon>Pseudomonadati</taxon>
        <taxon>Pseudomonadota</taxon>
        <taxon>Betaproteobacteria</taxon>
        <taxon>Burkholderiales</taxon>
        <taxon>Alcaligenaceae</taxon>
        <taxon>Pigmentiphaga</taxon>
    </lineage>
</organism>
<name>A0A7Y9IV92_9BURK</name>
<accession>A0A7Y9IV92</accession>
<sequence length="162" mass="17301">MTLRTFTLTALLLGTLTTSAFAHGYKAGEIDIGHPWARATVPGQPAGGGFLKLDNHGKDDKLLAVRSDVSATAEIHTMETTDNIMRMRQVDGVAVPAGKTVEFAPGGYHIMFMQLKAPLKQGSSFPATLVFEKAGEVKVDFKVEAINFNTQGKAAAGGHQHH</sequence>
<gene>
    <name evidence="2" type="ORF">FHW18_002967</name>
</gene>
<protein>
    <recommendedName>
        <fullName evidence="4">Copper chaperone PCu(A)C</fullName>
    </recommendedName>
</protein>
<keyword evidence="1" id="KW-0732">Signal</keyword>
<dbReference type="Proteomes" id="UP000542125">
    <property type="component" value="Unassembled WGS sequence"/>
</dbReference>
<dbReference type="PANTHER" id="PTHR36302">
    <property type="entry name" value="BLR7088 PROTEIN"/>
    <property type="match status" value="1"/>
</dbReference>
<reference evidence="2 3" key="1">
    <citation type="submission" date="2020-07" db="EMBL/GenBank/DDBJ databases">
        <title>Genomic Encyclopedia of Type Strains, Phase IV (KMG-V): Genome sequencing to study the core and pangenomes of soil and plant-associated prokaryotes.</title>
        <authorList>
            <person name="Whitman W."/>
        </authorList>
    </citation>
    <scope>NUCLEOTIDE SEQUENCE [LARGE SCALE GENOMIC DNA]</scope>
    <source>
        <strain evidence="2 3">SAS40</strain>
    </source>
</reference>
<dbReference type="EMBL" id="JACBYR010000001">
    <property type="protein sequence ID" value="NYE83696.1"/>
    <property type="molecule type" value="Genomic_DNA"/>
</dbReference>
<dbReference type="AlphaFoldDB" id="A0A7Y9IV92"/>
<feature type="signal peptide" evidence="1">
    <location>
        <begin position="1"/>
        <end position="22"/>
    </location>
</feature>
<keyword evidence="3" id="KW-1185">Reference proteome</keyword>
<feature type="chain" id="PRO_5031107430" description="Copper chaperone PCu(A)C" evidence="1">
    <location>
        <begin position="23"/>
        <end position="162"/>
    </location>
</feature>
<dbReference type="InterPro" id="IPR036182">
    <property type="entry name" value="PCuAC_sf"/>
</dbReference>
<dbReference type="InterPro" id="IPR007410">
    <property type="entry name" value="LpqE-like"/>
</dbReference>
<dbReference type="Pfam" id="PF04314">
    <property type="entry name" value="PCuAC"/>
    <property type="match status" value="1"/>
</dbReference>
<dbReference type="InterPro" id="IPR058248">
    <property type="entry name" value="Lxx211020-like"/>
</dbReference>
<dbReference type="RefSeq" id="WP_179587476.1">
    <property type="nucleotide sequence ID" value="NZ_JACBYR010000001.1"/>
</dbReference>
<evidence type="ECO:0000313" key="2">
    <source>
        <dbReference type="EMBL" id="NYE83696.1"/>
    </source>
</evidence>
<dbReference type="PANTHER" id="PTHR36302:SF1">
    <property type="entry name" value="COPPER CHAPERONE PCU(A)C"/>
    <property type="match status" value="1"/>
</dbReference>